<accession>A0A6L9STW0</accession>
<dbReference type="Proteomes" id="UP000483293">
    <property type="component" value="Unassembled WGS sequence"/>
</dbReference>
<dbReference type="RefSeq" id="WP_163197184.1">
    <property type="nucleotide sequence ID" value="NZ_WHZV01000005.1"/>
</dbReference>
<evidence type="ECO:0008006" key="3">
    <source>
        <dbReference type="Google" id="ProtNLM"/>
    </source>
</evidence>
<name>A0A6L9STW0_9BIFI</name>
<protein>
    <recommendedName>
        <fullName evidence="3">Toxin</fullName>
    </recommendedName>
</protein>
<evidence type="ECO:0000313" key="1">
    <source>
        <dbReference type="EMBL" id="NEG55455.1"/>
    </source>
</evidence>
<reference evidence="1 2" key="1">
    <citation type="submission" date="2019-10" db="EMBL/GenBank/DDBJ databases">
        <title>Bifidobacterium from non-human primates.</title>
        <authorList>
            <person name="Modesto M."/>
        </authorList>
    </citation>
    <scope>NUCLEOTIDE SEQUENCE [LARGE SCALE GENOMIC DNA]</scope>
    <source>
        <strain evidence="1 2">SMA15</strain>
    </source>
</reference>
<comment type="caution">
    <text evidence="1">The sequence shown here is derived from an EMBL/GenBank/DDBJ whole genome shotgun (WGS) entry which is preliminary data.</text>
</comment>
<sequence length="88" mass="10334">MPIGDIVVDSRVHDRHPDVSDYSVRVAWRNVVRFMTREGTDPLKYVAVGYDENGRLLEMVAVLDESDRWYVFHAMRATPKVLRELHMF</sequence>
<dbReference type="EMBL" id="WHZV01000005">
    <property type="protein sequence ID" value="NEG55455.1"/>
    <property type="molecule type" value="Genomic_DNA"/>
</dbReference>
<keyword evidence="2" id="KW-1185">Reference proteome</keyword>
<proteinExistence type="predicted"/>
<evidence type="ECO:0000313" key="2">
    <source>
        <dbReference type="Proteomes" id="UP000483293"/>
    </source>
</evidence>
<dbReference type="AlphaFoldDB" id="A0A6L9STW0"/>
<gene>
    <name evidence="1" type="ORF">GFD21_06675</name>
</gene>
<organism evidence="1 2">
    <name type="scientific">Bifidobacterium platyrrhinorum</name>
    <dbReference type="NCBI Taxonomy" id="2661628"/>
    <lineage>
        <taxon>Bacteria</taxon>
        <taxon>Bacillati</taxon>
        <taxon>Actinomycetota</taxon>
        <taxon>Actinomycetes</taxon>
        <taxon>Bifidobacteriales</taxon>
        <taxon>Bifidobacteriaceae</taxon>
        <taxon>Bifidobacterium</taxon>
    </lineage>
</organism>